<dbReference type="PANTHER" id="PTHR10695">
    <property type="entry name" value="DEPHOSPHO-COA KINASE-RELATED"/>
    <property type="match status" value="1"/>
</dbReference>
<evidence type="ECO:0000256" key="8">
    <source>
        <dbReference type="HAMAP-Rule" id="MF_00376"/>
    </source>
</evidence>
<dbReference type="GO" id="GO:0004140">
    <property type="term" value="F:dephospho-CoA kinase activity"/>
    <property type="evidence" value="ECO:0007669"/>
    <property type="project" value="UniProtKB-UniRule"/>
</dbReference>
<feature type="binding site" evidence="8">
    <location>
        <begin position="10"/>
        <end position="15"/>
    </location>
    <ligand>
        <name>ATP</name>
        <dbReference type="ChEBI" id="CHEBI:30616"/>
    </ligand>
</feature>
<protein>
    <recommendedName>
        <fullName evidence="8 9">Dephospho-CoA kinase</fullName>
        <ecNumber evidence="8 9">2.7.1.24</ecNumber>
    </recommendedName>
    <alternativeName>
        <fullName evidence="8">Dephosphocoenzyme A kinase</fullName>
    </alternativeName>
</protein>
<dbReference type="EC" id="2.7.1.24" evidence="8 9"/>
<gene>
    <name evidence="8" type="primary">coaE</name>
    <name evidence="10" type="ORF">FE782_30610</name>
</gene>
<dbReference type="Proteomes" id="UP000309676">
    <property type="component" value="Unassembled WGS sequence"/>
</dbReference>
<dbReference type="GO" id="GO:0005737">
    <property type="term" value="C:cytoplasm"/>
    <property type="evidence" value="ECO:0007669"/>
    <property type="project" value="UniProtKB-SubCell"/>
</dbReference>
<dbReference type="Pfam" id="PF01121">
    <property type="entry name" value="CoaE"/>
    <property type="match status" value="1"/>
</dbReference>
<keyword evidence="3 8" id="KW-0808">Transferase</keyword>
<evidence type="ECO:0000256" key="2">
    <source>
        <dbReference type="ARBA" id="ARBA00022490"/>
    </source>
</evidence>
<dbReference type="EMBL" id="VCIW01000036">
    <property type="protein sequence ID" value="TLS48422.1"/>
    <property type="molecule type" value="Genomic_DNA"/>
</dbReference>
<evidence type="ECO:0000256" key="6">
    <source>
        <dbReference type="ARBA" id="ARBA00022840"/>
    </source>
</evidence>
<evidence type="ECO:0000313" key="10">
    <source>
        <dbReference type="EMBL" id="TLS48422.1"/>
    </source>
</evidence>
<dbReference type="OrthoDB" id="9812943at2"/>
<dbReference type="PROSITE" id="PS51219">
    <property type="entry name" value="DPCK"/>
    <property type="match status" value="1"/>
</dbReference>
<evidence type="ECO:0000256" key="7">
    <source>
        <dbReference type="ARBA" id="ARBA00022993"/>
    </source>
</evidence>
<dbReference type="GO" id="GO:0005524">
    <property type="term" value="F:ATP binding"/>
    <property type="evidence" value="ECO:0007669"/>
    <property type="project" value="UniProtKB-UniRule"/>
</dbReference>
<evidence type="ECO:0000256" key="5">
    <source>
        <dbReference type="ARBA" id="ARBA00022777"/>
    </source>
</evidence>
<dbReference type="FunFam" id="3.40.50.300:FF:000991">
    <property type="entry name" value="Dephospho-CoA kinase"/>
    <property type="match status" value="1"/>
</dbReference>
<comment type="catalytic activity">
    <reaction evidence="8">
        <text>3'-dephospho-CoA + ATP = ADP + CoA + H(+)</text>
        <dbReference type="Rhea" id="RHEA:18245"/>
        <dbReference type="ChEBI" id="CHEBI:15378"/>
        <dbReference type="ChEBI" id="CHEBI:30616"/>
        <dbReference type="ChEBI" id="CHEBI:57287"/>
        <dbReference type="ChEBI" id="CHEBI:57328"/>
        <dbReference type="ChEBI" id="CHEBI:456216"/>
        <dbReference type="EC" id="2.7.1.24"/>
    </reaction>
</comment>
<comment type="pathway">
    <text evidence="8">Cofactor biosynthesis; coenzyme A biosynthesis; CoA from (R)-pantothenate: step 5/5.</text>
</comment>
<name>A0A5R9FWH4_9BACL</name>
<dbReference type="PANTHER" id="PTHR10695:SF46">
    <property type="entry name" value="BIFUNCTIONAL COENZYME A SYNTHASE-RELATED"/>
    <property type="match status" value="1"/>
</dbReference>
<dbReference type="NCBIfam" id="TIGR00152">
    <property type="entry name" value="dephospho-CoA kinase"/>
    <property type="match status" value="1"/>
</dbReference>
<dbReference type="CDD" id="cd02022">
    <property type="entry name" value="DPCK"/>
    <property type="match status" value="1"/>
</dbReference>
<keyword evidence="6 8" id="KW-0067">ATP-binding</keyword>
<evidence type="ECO:0000256" key="3">
    <source>
        <dbReference type="ARBA" id="ARBA00022679"/>
    </source>
</evidence>
<evidence type="ECO:0000313" key="11">
    <source>
        <dbReference type="Proteomes" id="UP000309676"/>
    </source>
</evidence>
<proteinExistence type="inferred from homology"/>
<comment type="similarity">
    <text evidence="1 8">Belongs to the CoaE family.</text>
</comment>
<evidence type="ECO:0000256" key="9">
    <source>
        <dbReference type="NCBIfam" id="TIGR00152"/>
    </source>
</evidence>
<keyword evidence="11" id="KW-1185">Reference proteome</keyword>
<keyword evidence="7 8" id="KW-0173">Coenzyme A biosynthesis</keyword>
<dbReference type="RefSeq" id="WP_138198156.1">
    <property type="nucleotide sequence ID" value="NZ_VCIW01000036.1"/>
</dbReference>
<evidence type="ECO:0000256" key="4">
    <source>
        <dbReference type="ARBA" id="ARBA00022741"/>
    </source>
</evidence>
<accession>A0A5R9FWH4</accession>
<dbReference type="HAMAP" id="MF_00376">
    <property type="entry name" value="Dephospho_CoA_kinase"/>
    <property type="match status" value="1"/>
</dbReference>
<keyword evidence="2 8" id="KW-0963">Cytoplasm</keyword>
<dbReference type="Gene3D" id="3.40.50.300">
    <property type="entry name" value="P-loop containing nucleotide triphosphate hydrolases"/>
    <property type="match status" value="1"/>
</dbReference>
<comment type="caution">
    <text evidence="10">The sequence shown here is derived from an EMBL/GenBank/DDBJ whole genome shotgun (WGS) entry which is preliminary data.</text>
</comment>
<dbReference type="InterPro" id="IPR001977">
    <property type="entry name" value="Depp_CoAkinase"/>
</dbReference>
<organism evidence="10 11">
    <name type="scientific">Paenibacillus antri</name>
    <dbReference type="NCBI Taxonomy" id="2582848"/>
    <lineage>
        <taxon>Bacteria</taxon>
        <taxon>Bacillati</taxon>
        <taxon>Bacillota</taxon>
        <taxon>Bacilli</taxon>
        <taxon>Bacillales</taxon>
        <taxon>Paenibacillaceae</taxon>
        <taxon>Paenibacillus</taxon>
    </lineage>
</organism>
<evidence type="ECO:0000256" key="1">
    <source>
        <dbReference type="ARBA" id="ARBA00009018"/>
    </source>
</evidence>
<keyword evidence="5 8" id="KW-0418">Kinase</keyword>
<reference evidence="10 11" key="1">
    <citation type="submission" date="2019-05" db="EMBL/GenBank/DDBJ databases">
        <authorList>
            <person name="Narsing Rao M.P."/>
            <person name="Li W.J."/>
        </authorList>
    </citation>
    <scope>NUCLEOTIDE SEQUENCE [LARGE SCALE GENOMIC DNA]</scope>
    <source>
        <strain evidence="10 11">SYSU_K30003</strain>
    </source>
</reference>
<keyword evidence="4 8" id="KW-0547">Nucleotide-binding</keyword>
<comment type="function">
    <text evidence="8">Catalyzes the phosphorylation of the 3'-hydroxyl group of dephosphocoenzyme A to form coenzyme A.</text>
</comment>
<sequence length="201" mass="22469">MNVGLTGGIACGKSTVSRMLEARGAKIVDADRIARDVVLPGRPALLDIRETFGEDVIAPDGTLDRKRLGSIVFGDESARRKLEAITHPRIREEMARQMSEWNEKEPERLVVADIPLLYESGLDKLYAFEDVLVVYVPREVQLERLMARDGMSREDAERRIDAQMPIEEKRKRADVVIDNSGSLAETERQVEAYVAGKTGST</sequence>
<dbReference type="InterPro" id="IPR027417">
    <property type="entry name" value="P-loop_NTPase"/>
</dbReference>
<dbReference type="AlphaFoldDB" id="A0A5R9FWH4"/>
<dbReference type="SUPFAM" id="SSF52540">
    <property type="entry name" value="P-loop containing nucleoside triphosphate hydrolases"/>
    <property type="match status" value="1"/>
</dbReference>
<dbReference type="GO" id="GO:0015937">
    <property type="term" value="P:coenzyme A biosynthetic process"/>
    <property type="evidence" value="ECO:0007669"/>
    <property type="project" value="UniProtKB-UniRule"/>
</dbReference>
<comment type="subcellular location">
    <subcellularLocation>
        <location evidence="8">Cytoplasm</location>
    </subcellularLocation>
</comment>
<dbReference type="UniPathway" id="UPA00241">
    <property type="reaction ID" value="UER00356"/>
</dbReference>